<keyword evidence="2" id="KW-0813">Transport</keyword>
<dbReference type="NCBIfam" id="TIGR00797">
    <property type="entry name" value="matE"/>
    <property type="match status" value="1"/>
</dbReference>
<feature type="transmembrane region" description="Helical" evidence="7">
    <location>
        <begin position="267"/>
        <end position="289"/>
    </location>
</feature>
<feature type="transmembrane region" description="Helical" evidence="7">
    <location>
        <begin position="188"/>
        <end position="209"/>
    </location>
</feature>
<dbReference type="Proteomes" id="UP000201169">
    <property type="component" value="Chromosome"/>
</dbReference>
<organism evidence="8 9">
    <name type="scientific">Campylobacter avium LMG 24591</name>
    <dbReference type="NCBI Taxonomy" id="522484"/>
    <lineage>
        <taxon>Bacteria</taxon>
        <taxon>Pseudomonadati</taxon>
        <taxon>Campylobacterota</taxon>
        <taxon>Epsilonproteobacteria</taxon>
        <taxon>Campylobacterales</taxon>
        <taxon>Campylobacteraceae</taxon>
        <taxon>Campylobacter</taxon>
    </lineage>
</organism>
<dbReference type="InterPro" id="IPR048279">
    <property type="entry name" value="MdtK-like"/>
</dbReference>
<dbReference type="AlphaFoldDB" id="A0A222MY54"/>
<accession>A0A222MY54</accession>
<sequence length="438" mass="49404">MATKQLSLHKLTIPIFLEMLLRYLTIIINTYMVTQYSNYLVGAMGAGNQIIGIFFTIFSFLSVGCSIVIAQAIGARDSVLAKKAIHQSLFFNAILGLICAVFIFLCGDFLLELMNIPKELLAHSKIYLHLLAICLFFDAIAIVLAAIIRVYNLVYWVMIASFTMDLVVVSVNYYVLNYTNLELFGVGVANIISRFFAISILLFVFFFKLKVKIDFKELLRLDTSVLKKILGVGVFSAGENLIWVVQYAIAFSFVASLGPANLSVQTVYFQISMFVMLTGQAISVANEIIIGKLVGANFLNVAYKHTWRAFYFSILVTLFVVVCFYIFQDFIMNILNLGQEFKDIMKPLFLLSIFLEVSRTFNIVMVNSLRASGDARFPFLSACVFMLGVSLPVAYVLCFYFSLGILGVWIGFLCDEFFRGLTNAFRWKSRKWQGKSLV</sequence>
<dbReference type="PANTHER" id="PTHR42925:SF2">
    <property type="entry name" value="NA+ DRIVEN MULTIDRUG EFFLUX PUMP"/>
    <property type="match status" value="1"/>
</dbReference>
<keyword evidence="6 7" id="KW-0472">Membrane</keyword>
<reference evidence="8 9" key="1">
    <citation type="submission" date="2017-07" db="EMBL/GenBank/DDBJ databases">
        <title>Analysis of two Campylobacter avium genomes and identification of a novel hippuricase gene.</title>
        <authorList>
            <person name="Miller W.G."/>
            <person name="Chapman M.H."/>
            <person name="Yee E."/>
            <person name="Revez J."/>
            <person name="Bono J.L."/>
            <person name="Rossi M."/>
        </authorList>
    </citation>
    <scope>NUCLEOTIDE SEQUENCE [LARGE SCALE GENOMIC DNA]</scope>
    <source>
        <strain evidence="8 9">LMG 24591</strain>
    </source>
</reference>
<dbReference type="OrthoDB" id="9806302at2"/>
<dbReference type="RefSeq" id="WP_094325263.1">
    <property type="nucleotide sequence ID" value="NZ_CP022347.1"/>
</dbReference>
<feature type="transmembrane region" description="Helical" evidence="7">
    <location>
        <begin position="126"/>
        <end position="147"/>
    </location>
</feature>
<evidence type="ECO:0000256" key="5">
    <source>
        <dbReference type="ARBA" id="ARBA00022989"/>
    </source>
</evidence>
<feature type="transmembrane region" description="Helical" evidence="7">
    <location>
        <begin position="20"/>
        <end position="38"/>
    </location>
</feature>
<dbReference type="InterPro" id="IPR002528">
    <property type="entry name" value="MATE_fam"/>
</dbReference>
<feature type="transmembrane region" description="Helical" evidence="7">
    <location>
        <begin position="309"/>
        <end position="327"/>
    </location>
</feature>
<feature type="transmembrane region" description="Helical" evidence="7">
    <location>
        <begin position="154"/>
        <end position="176"/>
    </location>
</feature>
<dbReference type="GO" id="GO:0015297">
    <property type="term" value="F:antiporter activity"/>
    <property type="evidence" value="ECO:0007669"/>
    <property type="project" value="InterPro"/>
</dbReference>
<evidence type="ECO:0000313" key="9">
    <source>
        <dbReference type="Proteomes" id="UP000201169"/>
    </source>
</evidence>
<keyword evidence="4 7" id="KW-0812">Transmembrane</keyword>
<dbReference type="PIRSF" id="PIRSF006603">
    <property type="entry name" value="DinF"/>
    <property type="match status" value="1"/>
</dbReference>
<evidence type="ECO:0000256" key="1">
    <source>
        <dbReference type="ARBA" id="ARBA00004651"/>
    </source>
</evidence>
<dbReference type="GO" id="GO:0042910">
    <property type="term" value="F:xenobiotic transmembrane transporter activity"/>
    <property type="evidence" value="ECO:0007669"/>
    <property type="project" value="InterPro"/>
</dbReference>
<name>A0A222MY54_9BACT</name>
<proteinExistence type="predicted"/>
<dbReference type="InterPro" id="IPR047135">
    <property type="entry name" value="YsiQ"/>
</dbReference>
<evidence type="ECO:0000313" key="8">
    <source>
        <dbReference type="EMBL" id="ASQ30506.1"/>
    </source>
</evidence>
<protein>
    <submittedName>
        <fullName evidence="8">MATE family efflux protein</fullName>
    </submittedName>
</protein>
<keyword evidence="3" id="KW-1003">Cell membrane</keyword>
<evidence type="ECO:0000256" key="4">
    <source>
        <dbReference type="ARBA" id="ARBA00022692"/>
    </source>
</evidence>
<dbReference type="Pfam" id="PF01554">
    <property type="entry name" value="MatE"/>
    <property type="match status" value="2"/>
</dbReference>
<feature type="transmembrane region" description="Helical" evidence="7">
    <location>
        <begin position="50"/>
        <end position="69"/>
    </location>
</feature>
<feature type="transmembrane region" description="Helical" evidence="7">
    <location>
        <begin position="229"/>
        <end position="255"/>
    </location>
</feature>
<evidence type="ECO:0000256" key="7">
    <source>
        <dbReference type="SAM" id="Phobius"/>
    </source>
</evidence>
<keyword evidence="9" id="KW-1185">Reference proteome</keyword>
<dbReference type="KEGG" id="cavi:CAV_0842"/>
<comment type="subcellular location">
    <subcellularLocation>
        <location evidence="1">Cell membrane</location>
        <topology evidence="1">Multi-pass membrane protein</topology>
    </subcellularLocation>
</comment>
<feature type="transmembrane region" description="Helical" evidence="7">
    <location>
        <begin position="89"/>
        <end position="111"/>
    </location>
</feature>
<dbReference type="GO" id="GO:0005886">
    <property type="term" value="C:plasma membrane"/>
    <property type="evidence" value="ECO:0007669"/>
    <property type="project" value="UniProtKB-SubCell"/>
</dbReference>
<gene>
    <name evidence="8" type="ORF">CAV_0842</name>
</gene>
<dbReference type="EMBL" id="CP022347">
    <property type="protein sequence ID" value="ASQ30506.1"/>
    <property type="molecule type" value="Genomic_DNA"/>
</dbReference>
<dbReference type="CDD" id="cd13134">
    <property type="entry name" value="MATE_like_8"/>
    <property type="match status" value="1"/>
</dbReference>
<evidence type="ECO:0000256" key="2">
    <source>
        <dbReference type="ARBA" id="ARBA00022448"/>
    </source>
</evidence>
<dbReference type="PANTHER" id="PTHR42925">
    <property type="entry name" value="MULTIDRUG AND TOXIN EFFLUX PROTEIN MATE FAMILY"/>
    <property type="match status" value="1"/>
</dbReference>
<keyword evidence="5 7" id="KW-1133">Transmembrane helix</keyword>
<evidence type="ECO:0000256" key="3">
    <source>
        <dbReference type="ARBA" id="ARBA00022475"/>
    </source>
</evidence>
<evidence type="ECO:0000256" key="6">
    <source>
        <dbReference type="ARBA" id="ARBA00023136"/>
    </source>
</evidence>